<sequence length="209" mass="24611">MITMAGTIGAGKTSLAQKLAEHLGTESFLEPVADNPILPKFYADSKKYGFLLQIYFLNKRFDMIKAAQSHPNNVLDRSIYEDSVFTNLNYRLGNINDQEKAVYNSLLKNMMQELPKSTRKKKPDLMVFIDIDLEHQLEHIKSRGRKFEQIQNDDKLLNYYKQLQKAYEKWYDNYRESPKMKINGNRYDYVNNPADLVEVLRQIEYHVMK</sequence>
<dbReference type="Pfam" id="PF01712">
    <property type="entry name" value="dNK"/>
    <property type="match status" value="1"/>
</dbReference>
<dbReference type="Gene3D" id="3.40.50.300">
    <property type="entry name" value="P-loop containing nucleotide triphosphate hydrolases"/>
    <property type="match status" value="1"/>
</dbReference>
<dbReference type="InterPro" id="IPR031314">
    <property type="entry name" value="DNK_dom"/>
</dbReference>
<comment type="caution">
    <text evidence="3">The sequence shown here is derived from an EMBL/GenBank/DDBJ whole genome shotgun (WGS) entry which is preliminary data.</text>
</comment>
<organism evidence="3 4">
    <name type="scientific">Nicoliella lavandulae</name>
    <dbReference type="NCBI Taxonomy" id="3082954"/>
    <lineage>
        <taxon>Bacteria</taxon>
        <taxon>Bacillati</taxon>
        <taxon>Bacillota</taxon>
        <taxon>Bacilli</taxon>
        <taxon>Lactobacillales</taxon>
        <taxon>Lactobacillaceae</taxon>
        <taxon>Nicoliella</taxon>
    </lineage>
</organism>
<keyword evidence="4" id="KW-1185">Reference proteome</keyword>
<dbReference type="PANTHER" id="PTHR10513:SF35">
    <property type="entry name" value="DEOXYADENOSINE KINASE"/>
    <property type="match status" value="1"/>
</dbReference>
<comment type="similarity">
    <text evidence="1">Belongs to the DCK/DGK family.</text>
</comment>
<proteinExistence type="inferred from homology"/>
<dbReference type="CDD" id="cd01673">
    <property type="entry name" value="dNK"/>
    <property type="match status" value="1"/>
</dbReference>
<gene>
    <name evidence="3" type="ORF">R4146_08595</name>
</gene>
<keyword evidence="3" id="KW-0808">Transferase</keyword>
<evidence type="ECO:0000259" key="2">
    <source>
        <dbReference type="Pfam" id="PF01712"/>
    </source>
</evidence>
<evidence type="ECO:0000256" key="1">
    <source>
        <dbReference type="ARBA" id="ARBA00007420"/>
    </source>
</evidence>
<dbReference type="InterPro" id="IPR050566">
    <property type="entry name" value="Deoxyribonucleoside_kinase"/>
</dbReference>
<reference evidence="3 4" key="1">
    <citation type="submission" date="2023-10" db="EMBL/GenBank/DDBJ databases">
        <title>Nicoliella lavandulae sp. nov. isolated from Lavandula angustifolia flowers.</title>
        <authorList>
            <person name="Alcantara C."/>
            <person name="Zuniga M."/>
            <person name="Landete J.M."/>
            <person name="Monedero V."/>
        </authorList>
    </citation>
    <scope>NUCLEOTIDE SEQUENCE [LARGE SCALE GENOMIC DNA]</scope>
    <source>
        <strain evidence="3 4">Es01</strain>
    </source>
</reference>
<keyword evidence="3" id="KW-0418">Kinase</keyword>
<dbReference type="GO" id="GO:0016301">
    <property type="term" value="F:kinase activity"/>
    <property type="evidence" value="ECO:0007669"/>
    <property type="project" value="UniProtKB-KW"/>
</dbReference>
<dbReference type="Proteomes" id="UP001370590">
    <property type="component" value="Unassembled WGS sequence"/>
</dbReference>
<accession>A0ABU8SMT0</accession>
<evidence type="ECO:0000313" key="4">
    <source>
        <dbReference type="Proteomes" id="UP001370590"/>
    </source>
</evidence>
<dbReference type="EMBL" id="JAWMWH010000003">
    <property type="protein sequence ID" value="MEJ6401194.1"/>
    <property type="molecule type" value="Genomic_DNA"/>
</dbReference>
<name>A0ABU8SMT0_9LACO</name>
<feature type="domain" description="Deoxynucleoside kinase" evidence="2">
    <location>
        <begin position="2"/>
        <end position="207"/>
    </location>
</feature>
<dbReference type="SUPFAM" id="SSF52540">
    <property type="entry name" value="P-loop containing nucleoside triphosphate hydrolases"/>
    <property type="match status" value="1"/>
</dbReference>
<dbReference type="InterPro" id="IPR002624">
    <property type="entry name" value="DCK/DGK"/>
</dbReference>
<evidence type="ECO:0000313" key="3">
    <source>
        <dbReference type="EMBL" id="MEJ6401194.1"/>
    </source>
</evidence>
<dbReference type="InterPro" id="IPR027417">
    <property type="entry name" value="P-loop_NTPase"/>
</dbReference>
<protein>
    <submittedName>
        <fullName evidence="3">Deoxynucleoside kinase</fullName>
    </submittedName>
</protein>
<dbReference type="RefSeq" id="WP_339961032.1">
    <property type="nucleotide sequence ID" value="NZ_JAWMWH010000003.1"/>
</dbReference>
<dbReference type="PANTHER" id="PTHR10513">
    <property type="entry name" value="DEOXYNUCLEOSIDE KINASE"/>
    <property type="match status" value="1"/>
</dbReference>
<dbReference type="PIRSF" id="PIRSF000705">
    <property type="entry name" value="DNK"/>
    <property type="match status" value="1"/>
</dbReference>